<evidence type="ECO:0000313" key="3">
    <source>
        <dbReference type="RefSeq" id="XP_022312695.1"/>
    </source>
</evidence>
<dbReference type="RefSeq" id="XP_022312695.1">
    <property type="nucleotide sequence ID" value="XM_022456987.1"/>
</dbReference>
<evidence type="ECO:0000313" key="2">
    <source>
        <dbReference type="Proteomes" id="UP000694844"/>
    </source>
</evidence>
<sequence>MSMQLVLLFVIFCNIPSVIVCQDNSDEEMSYSFEPEERFLDIFPLSSDNFTDSVMKSPDAWIVIFHSGQLKKSWKSMAVNLRGVVWVGMVDTRYETDLLKRMNYKVNHDPESRVYPHGPTSIKKKSWVNAKNPNEARMLAVDSIPDSSLRIKGKGLQEFLVDCFMSKPTRFPLILITDEKDTPVLYRAVSYRFKRYFNAARIVKPTLDDYTALGMEDSFFDTTLLFVLLPEVKDKGSKATTQDMGFSAVMFETKKMGDLNYPNILRFLFGVNNSYRHILPGENQSNDQEVAEMLDIVRLESKRFEIEEPHPIPKTENDDNSVKFTMTKTTHGDVHDEL</sequence>
<dbReference type="KEGG" id="cvn:111117752"/>
<proteinExistence type="predicted"/>
<gene>
    <name evidence="3" type="primary">LOC111117752</name>
</gene>
<keyword evidence="1" id="KW-0732">Signal</keyword>
<feature type="signal peptide" evidence="1">
    <location>
        <begin position="1"/>
        <end position="21"/>
    </location>
</feature>
<dbReference type="InterPro" id="IPR052842">
    <property type="entry name" value="ER_Co-chaperone"/>
</dbReference>
<dbReference type="Proteomes" id="UP000694844">
    <property type="component" value="Chromosome 2"/>
</dbReference>
<dbReference type="Gene3D" id="3.40.30.10">
    <property type="entry name" value="Glutaredoxin"/>
    <property type="match status" value="1"/>
</dbReference>
<feature type="chain" id="PRO_5034158669" evidence="1">
    <location>
        <begin position="22"/>
        <end position="338"/>
    </location>
</feature>
<name>A0A8B8CAL4_CRAVI</name>
<dbReference type="PANTHER" id="PTHR45184:SF1">
    <property type="entry name" value="DNAJ PROTEIN ERDJ3A"/>
    <property type="match status" value="1"/>
</dbReference>
<dbReference type="OrthoDB" id="10043133at2759"/>
<reference evidence="3" key="1">
    <citation type="submission" date="2025-08" db="UniProtKB">
        <authorList>
            <consortium name="RefSeq"/>
        </authorList>
    </citation>
    <scope>IDENTIFICATION</scope>
    <source>
        <tissue evidence="3">Whole sample</tissue>
    </source>
</reference>
<evidence type="ECO:0000256" key="1">
    <source>
        <dbReference type="SAM" id="SignalP"/>
    </source>
</evidence>
<keyword evidence="2" id="KW-1185">Reference proteome</keyword>
<accession>A0A8B8CAL4</accession>
<protein>
    <submittedName>
        <fullName evidence="3">Uncharacterized protein LOC111117752</fullName>
    </submittedName>
</protein>
<dbReference type="PANTHER" id="PTHR45184">
    <property type="entry name" value="DNAJ PROTEIN ERDJ3A"/>
    <property type="match status" value="1"/>
</dbReference>
<organism evidence="2 3">
    <name type="scientific">Crassostrea virginica</name>
    <name type="common">Eastern oyster</name>
    <dbReference type="NCBI Taxonomy" id="6565"/>
    <lineage>
        <taxon>Eukaryota</taxon>
        <taxon>Metazoa</taxon>
        <taxon>Spiralia</taxon>
        <taxon>Lophotrochozoa</taxon>
        <taxon>Mollusca</taxon>
        <taxon>Bivalvia</taxon>
        <taxon>Autobranchia</taxon>
        <taxon>Pteriomorphia</taxon>
        <taxon>Ostreida</taxon>
        <taxon>Ostreoidea</taxon>
        <taxon>Ostreidae</taxon>
        <taxon>Crassostrea</taxon>
    </lineage>
</organism>
<dbReference type="AlphaFoldDB" id="A0A8B8CAL4"/>
<dbReference type="GeneID" id="111117752"/>